<evidence type="ECO:0000256" key="6">
    <source>
        <dbReference type="PROSITE-ProRule" id="PRU00076"/>
    </source>
</evidence>
<dbReference type="PROSITE" id="PS01225">
    <property type="entry name" value="CTCK_2"/>
    <property type="match status" value="1"/>
</dbReference>
<dbReference type="Pfam" id="PF00008">
    <property type="entry name" value="EGF"/>
    <property type="match status" value="6"/>
</dbReference>
<dbReference type="SMART" id="SM00041">
    <property type="entry name" value="CT"/>
    <property type="match status" value="1"/>
</dbReference>
<dbReference type="Gene3D" id="2.60.120.200">
    <property type="match status" value="1"/>
</dbReference>
<evidence type="ECO:0000259" key="8">
    <source>
        <dbReference type="PROSITE" id="PS01225"/>
    </source>
</evidence>
<feature type="transmembrane region" description="Helical" evidence="7">
    <location>
        <begin position="54"/>
        <end position="71"/>
    </location>
</feature>
<proteinExistence type="predicted"/>
<dbReference type="SMART" id="SM00364">
    <property type="entry name" value="LRR_BAC"/>
    <property type="match status" value="4"/>
</dbReference>
<keyword evidence="5 6" id="KW-1015">Disulfide bond</keyword>
<dbReference type="InterPro" id="IPR013320">
    <property type="entry name" value="ConA-like_dom_sf"/>
</dbReference>
<reference evidence="11 12" key="1">
    <citation type="submission" date="2024-08" db="EMBL/GenBank/DDBJ databases">
        <authorList>
            <person name="Cucini C."/>
            <person name="Frati F."/>
        </authorList>
    </citation>
    <scope>NUCLEOTIDE SEQUENCE [LARGE SCALE GENOMIC DNA]</scope>
</reference>
<dbReference type="Gene3D" id="2.10.25.10">
    <property type="entry name" value="Laminin"/>
    <property type="match status" value="7"/>
</dbReference>
<feature type="domain" description="CTCK" evidence="8">
    <location>
        <begin position="1416"/>
        <end position="1493"/>
    </location>
</feature>
<dbReference type="InterPro" id="IPR032675">
    <property type="entry name" value="LRR_dom_sf"/>
</dbReference>
<dbReference type="PROSITE" id="PS51450">
    <property type="entry name" value="LRR"/>
    <property type="match status" value="8"/>
</dbReference>
<dbReference type="SMART" id="SM00282">
    <property type="entry name" value="LamG"/>
    <property type="match status" value="1"/>
</dbReference>
<feature type="disulfide bond" evidence="6">
    <location>
        <begin position="1117"/>
        <end position="1126"/>
    </location>
</feature>
<organism evidence="11 12">
    <name type="scientific">Orchesella dallaii</name>
    <dbReference type="NCBI Taxonomy" id="48710"/>
    <lineage>
        <taxon>Eukaryota</taxon>
        <taxon>Metazoa</taxon>
        <taxon>Ecdysozoa</taxon>
        <taxon>Arthropoda</taxon>
        <taxon>Hexapoda</taxon>
        <taxon>Collembola</taxon>
        <taxon>Entomobryomorpha</taxon>
        <taxon>Entomobryoidea</taxon>
        <taxon>Orchesellidae</taxon>
        <taxon>Orchesellinae</taxon>
        <taxon>Orchesella</taxon>
    </lineage>
</organism>
<keyword evidence="12" id="KW-1185">Reference proteome</keyword>
<dbReference type="SMART" id="SM00013">
    <property type="entry name" value="LRRNT"/>
    <property type="match status" value="4"/>
</dbReference>
<keyword evidence="7" id="KW-1133">Transmembrane helix</keyword>
<dbReference type="CDD" id="cd00110">
    <property type="entry name" value="LamG"/>
    <property type="match status" value="1"/>
</dbReference>
<dbReference type="InterPro" id="IPR001611">
    <property type="entry name" value="Leu-rich_rpt"/>
</dbReference>
<dbReference type="SMART" id="SM00365">
    <property type="entry name" value="LRR_SD22"/>
    <property type="match status" value="11"/>
</dbReference>
<feature type="domain" description="EGF-like" evidence="10">
    <location>
        <begin position="1380"/>
        <end position="1417"/>
    </location>
</feature>
<feature type="disulfide bond" evidence="6">
    <location>
        <begin position="962"/>
        <end position="971"/>
    </location>
</feature>
<feature type="disulfide bond" evidence="6">
    <location>
        <begin position="1142"/>
        <end position="1152"/>
    </location>
</feature>
<dbReference type="PROSITE" id="PS00010">
    <property type="entry name" value="ASX_HYDROXYL"/>
    <property type="match status" value="3"/>
</dbReference>
<feature type="disulfide bond" evidence="6">
    <location>
        <begin position="1165"/>
        <end position="1174"/>
    </location>
</feature>
<dbReference type="InterPro" id="IPR006207">
    <property type="entry name" value="Cys_knot_C"/>
</dbReference>
<keyword evidence="1" id="KW-0217">Developmental protein</keyword>
<evidence type="ECO:0000313" key="11">
    <source>
        <dbReference type="EMBL" id="CAL8081977.1"/>
    </source>
</evidence>
<dbReference type="PROSITE" id="PS01185">
    <property type="entry name" value="CTCK_1"/>
    <property type="match status" value="1"/>
</dbReference>
<feature type="disulfide bond" evidence="6">
    <location>
        <begin position="1001"/>
        <end position="1010"/>
    </location>
</feature>
<dbReference type="Pfam" id="PF00054">
    <property type="entry name" value="Laminin_G_1"/>
    <property type="match status" value="1"/>
</dbReference>
<dbReference type="EMBL" id="CAXLJM020000015">
    <property type="protein sequence ID" value="CAL8081977.1"/>
    <property type="molecule type" value="Genomic_DNA"/>
</dbReference>
<comment type="caution">
    <text evidence="6">Lacks conserved residue(s) required for the propagation of feature annotation.</text>
</comment>
<dbReference type="InterPro" id="IPR000742">
    <property type="entry name" value="EGF"/>
</dbReference>
<evidence type="ECO:0000256" key="4">
    <source>
        <dbReference type="ARBA" id="ARBA00022737"/>
    </source>
</evidence>
<feature type="domain" description="EGF-like" evidence="10">
    <location>
        <begin position="937"/>
        <end position="972"/>
    </location>
</feature>
<dbReference type="SUPFAM" id="SSF49899">
    <property type="entry name" value="Concanavalin A-like lectins/glucanases"/>
    <property type="match status" value="1"/>
</dbReference>
<dbReference type="PROSITE" id="PS01186">
    <property type="entry name" value="EGF_2"/>
    <property type="match status" value="6"/>
</dbReference>
<dbReference type="Pfam" id="PF01462">
    <property type="entry name" value="LRRNT"/>
    <property type="match status" value="4"/>
</dbReference>
<feature type="domain" description="EGF-like" evidence="10">
    <location>
        <begin position="1051"/>
        <end position="1089"/>
    </location>
</feature>
<name>A0ABP1PY69_9HEXA</name>
<evidence type="ECO:0008006" key="13">
    <source>
        <dbReference type="Google" id="ProtNLM"/>
    </source>
</evidence>
<dbReference type="PROSITE" id="PS50025">
    <property type="entry name" value="LAM_G_DOMAIN"/>
    <property type="match status" value="1"/>
</dbReference>
<dbReference type="SMART" id="SM00082">
    <property type="entry name" value="LRRCT"/>
    <property type="match status" value="4"/>
</dbReference>
<keyword evidence="6" id="KW-0245">EGF-like domain</keyword>
<dbReference type="InterPro" id="IPR001881">
    <property type="entry name" value="EGF-like_Ca-bd_dom"/>
</dbReference>
<dbReference type="SMART" id="SM00181">
    <property type="entry name" value="EGF"/>
    <property type="match status" value="7"/>
</dbReference>
<gene>
    <name evidence="11" type="ORF">ODALV1_LOCUS5077</name>
</gene>
<dbReference type="Proteomes" id="UP001642540">
    <property type="component" value="Unassembled WGS sequence"/>
</dbReference>
<keyword evidence="3" id="KW-0732">Signal</keyword>
<dbReference type="PROSITE" id="PS50026">
    <property type="entry name" value="EGF_3"/>
    <property type="match status" value="7"/>
</dbReference>
<dbReference type="PANTHER" id="PTHR24369:SF210">
    <property type="entry name" value="CHAOPTIN-RELATED"/>
    <property type="match status" value="1"/>
</dbReference>
<dbReference type="CDD" id="cd00054">
    <property type="entry name" value="EGF_CA"/>
    <property type="match status" value="5"/>
</dbReference>
<dbReference type="InterPro" id="IPR003591">
    <property type="entry name" value="Leu-rich_rpt_typical-subtyp"/>
</dbReference>
<keyword evidence="2" id="KW-0433">Leucine-rich repeat</keyword>
<dbReference type="Gene3D" id="3.80.10.10">
    <property type="entry name" value="Ribonuclease Inhibitor"/>
    <property type="match status" value="5"/>
</dbReference>
<accession>A0ABP1PY69</accession>
<dbReference type="PANTHER" id="PTHR24369">
    <property type="entry name" value="ANTIGEN BSP, PUTATIVE-RELATED"/>
    <property type="match status" value="1"/>
</dbReference>
<keyword evidence="7" id="KW-0812">Transmembrane</keyword>
<comment type="caution">
    <text evidence="11">The sequence shown here is derived from an EMBL/GenBank/DDBJ whole genome shotgun (WGS) entry which is preliminary data.</text>
</comment>
<dbReference type="Pfam" id="PF01463">
    <property type="entry name" value="LRRCT"/>
    <property type="match status" value="2"/>
</dbReference>
<dbReference type="Pfam" id="PF13855">
    <property type="entry name" value="LRR_8"/>
    <property type="match status" value="5"/>
</dbReference>
<dbReference type="SMART" id="SM00369">
    <property type="entry name" value="LRR_TYP"/>
    <property type="match status" value="16"/>
</dbReference>
<dbReference type="SMART" id="SM00179">
    <property type="entry name" value="EGF_CA"/>
    <property type="match status" value="6"/>
</dbReference>
<dbReference type="InterPro" id="IPR050541">
    <property type="entry name" value="LRR_TM_domain-containing"/>
</dbReference>
<evidence type="ECO:0000259" key="9">
    <source>
        <dbReference type="PROSITE" id="PS50025"/>
    </source>
</evidence>
<dbReference type="SUPFAM" id="SSF52058">
    <property type="entry name" value="L domain-like"/>
    <property type="match status" value="3"/>
</dbReference>
<dbReference type="InterPro" id="IPR018097">
    <property type="entry name" value="EGF_Ca-bd_CS"/>
</dbReference>
<dbReference type="InterPro" id="IPR000152">
    <property type="entry name" value="EGF-type_Asp/Asn_hydroxyl_site"/>
</dbReference>
<feature type="domain" description="EGF-like" evidence="10">
    <location>
        <begin position="1091"/>
        <end position="1127"/>
    </location>
</feature>
<dbReference type="PROSITE" id="PS01187">
    <property type="entry name" value="EGF_CA"/>
    <property type="match status" value="2"/>
</dbReference>
<evidence type="ECO:0000259" key="10">
    <source>
        <dbReference type="PROSITE" id="PS50026"/>
    </source>
</evidence>
<dbReference type="InterPro" id="IPR001791">
    <property type="entry name" value="Laminin_G"/>
</dbReference>
<keyword evidence="7" id="KW-0472">Membrane</keyword>
<evidence type="ECO:0000256" key="2">
    <source>
        <dbReference type="ARBA" id="ARBA00022614"/>
    </source>
</evidence>
<feature type="disulfide bond" evidence="6">
    <location>
        <begin position="1039"/>
        <end position="1048"/>
    </location>
</feature>
<dbReference type="PROSITE" id="PS00022">
    <property type="entry name" value="EGF_1"/>
    <property type="match status" value="7"/>
</dbReference>
<feature type="domain" description="EGF-like" evidence="10">
    <location>
        <begin position="1013"/>
        <end position="1049"/>
    </location>
</feature>
<sequence>MRFWPSWDTIIANPSSSPSTSGVSATFPTIMVYSGSNLSRLHMVDKMFKRMQRISMVLITAVLVFVTSSGVNNDVLGRCPKECQCFNLQVDCSQRGLHSVPRGIPRNVEKIELQGNNLTVIRLSDFAGLGSLRVIQLSDNEIHTIEKGSFQDLASLERIRLSSNRLRSVPDLLFANSPNLNKIDLSNNHLSAIRKRSLLGPTSLKSLILDHNQITCIDEASIRSLKDLETLALDHNNLTSLQRDIFEGLTKLKHLTLGDNPLICDCHLAWLSGWLKATPRTSSQARCNSPYHLRDKTVDEVMESEFKCAGVIERTWSKCGGDEECPHPCVCADGVVDCRDLTLKHVPDSLPHDVIELRLEQNEIAEIPPGAFTPYKRLRRLDLSNNIIQKIAVDAFRNLKSLTSLVLYGNRITVLPPGIFHGLTSLQLLLLNANRITCIRKDTFRDLNNLSLLSLYDNKIQSLENGTFEALRNIQTLHLARNPFVCDCRLKWLAEYLHHNPIETSGAKCESPKRMQRKRLASFKEDKLKCDDGESKMAFDECSDTKCPVECVCEGTSVDCSNRGLIEVPKDIPEQVMHLNLSGNDLSRVRNGWVPTLPHLQKLDLTGNRISAIEDGAFRDCGSLLEVNLTGNKLKEINNKMFVGLSNLRMLSLSDNQITCIMPGSFEHLPNLKALSLTGNSFICNCHLAWFGEWLRREETIVSTDGPKCHAPLRHKDSLIRSLPPHEFRCTSDDRGCLGEGYCPPQCNCTGTVVWCSRAKLREIPSGIPSETSELYLDVNEIQRIDVGRLGHLKYLTKLDLSNNQVSMISNLTFANLTKLSTLIISYNKLQCIERDAFAGLASLRILSVHANDVSVIPEGTFRDLRSLTHLALGGNPLFCDCGLKWLADWVKRDFLEPGIARCSEPETMRGKLLLTTPPGDFECVDNVPSAIRAKCDACFTYPCSNGASCEALANRDYQCNCAPGYHGRHCEQVIDACYGQPCINGGTCRVMEEGRFSCTCPTGFVGHRCEVNENDCLNHKCENNATCVDLIGHYRCDCQPGFTGEYCETKIAYCTKEFNPCRNGAKCIDNFSHYTCECPPGFHGENCSVNVDDCLNNMCQNGGSCVDGINEYTCQCTEEFSGRYCEVLPSVAMLYPKTSPCQDNDCVHGFCFLPPDSSDYTCKCTPGYSGKRCEILTSISIGSNGSWVELDPLRTKPEANITIMLSTYEQNGVLLYNGEGQHIAVELFLGRVRISYDVGNYPASTMYSYEMIADGEEHTIELLAVNKNFTMRVDKGKARSIINDGDRDLLKLTTPLYIGGLPPTVASTALNQWHLRNSTSFHGCLSLLTINTKRVDYTNAKRQQGVVPGCAAIQGEEPVSKDVSAAQIQSTFNTKTKVVKDVCKDNRCKHGRCIPSKNGKDYACRCTPGFGGRFCEQAPTCKKEQYKDYYTEHGCRSRRPLKIAACIGSCGDTCCTPKRSRRRRVRLICNDGTRYTKDVEIIRKCACSKKCY</sequence>
<evidence type="ECO:0000256" key="7">
    <source>
        <dbReference type="SAM" id="Phobius"/>
    </source>
</evidence>
<feature type="domain" description="EGF-like" evidence="10">
    <location>
        <begin position="974"/>
        <end position="1011"/>
    </location>
</feature>
<feature type="domain" description="EGF-like" evidence="10">
    <location>
        <begin position="1138"/>
        <end position="1175"/>
    </location>
</feature>
<dbReference type="InterPro" id="IPR000372">
    <property type="entry name" value="LRRNT"/>
</dbReference>
<evidence type="ECO:0000313" key="12">
    <source>
        <dbReference type="Proteomes" id="UP001642540"/>
    </source>
</evidence>
<feature type="domain" description="Laminin G" evidence="9">
    <location>
        <begin position="1178"/>
        <end position="1351"/>
    </location>
</feature>
<evidence type="ECO:0000256" key="1">
    <source>
        <dbReference type="ARBA" id="ARBA00022473"/>
    </source>
</evidence>
<evidence type="ECO:0000256" key="5">
    <source>
        <dbReference type="ARBA" id="ARBA00023157"/>
    </source>
</evidence>
<dbReference type="SUPFAM" id="SSF57196">
    <property type="entry name" value="EGF/Laminin"/>
    <property type="match status" value="6"/>
</dbReference>
<keyword evidence="4" id="KW-0677">Repeat</keyword>
<dbReference type="SMART" id="SM00368">
    <property type="entry name" value="LRR_RI"/>
    <property type="match status" value="4"/>
</dbReference>
<protein>
    <recommendedName>
        <fullName evidence="13">Protein slit</fullName>
    </recommendedName>
</protein>
<feature type="disulfide bond" evidence="6">
    <location>
        <begin position="1079"/>
        <end position="1088"/>
    </location>
</feature>
<feature type="disulfide bond" evidence="6">
    <location>
        <begin position="1384"/>
        <end position="1394"/>
    </location>
</feature>
<evidence type="ECO:0000256" key="3">
    <source>
        <dbReference type="ARBA" id="ARBA00022729"/>
    </source>
</evidence>
<dbReference type="InterPro" id="IPR000483">
    <property type="entry name" value="Cys-rich_flank_reg_C"/>
</dbReference>
<feature type="disulfide bond" evidence="6">
    <location>
        <begin position="1407"/>
        <end position="1416"/>
    </location>
</feature>